<dbReference type="CDD" id="cd16917">
    <property type="entry name" value="HATPase_UhpB-NarQ-NarX-like"/>
    <property type="match status" value="1"/>
</dbReference>
<feature type="domain" description="Signal transduction histidine kinase subgroup 3 dimerisation and phosphoacceptor" evidence="11">
    <location>
        <begin position="488"/>
        <end position="535"/>
    </location>
</feature>
<reference evidence="12 13" key="1">
    <citation type="submission" date="2017-06" db="EMBL/GenBank/DDBJ databases">
        <authorList>
            <person name="Kim H.J."/>
            <person name="Triplett B.A."/>
        </authorList>
    </citation>
    <scope>NUCLEOTIDE SEQUENCE [LARGE SCALE GENOMIC DNA]</scope>
    <source>
        <strain evidence="12 13">DSM 25597</strain>
    </source>
</reference>
<accession>A0A238ZBL4</accession>
<dbReference type="Pfam" id="PF07730">
    <property type="entry name" value="HisKA_3"/>
    <property type="match status" value="1"/>
</dbReference>
<dbReference type="InterPro" id="IPR011712">
    <property type="entry name" value="Sig_transdc_His_kin_sub3_dim/P"/>
</dbReference>
<dbReference type="InterPro" id="IPR036890">
    <property type="entry name" value="HATPase_C_sf"/>
</dbReference>
<evidence type="ECO:0000256" key="6">
    <source>
        <dbReference type="ARBA" id="ARBA00022777"/>
    </source>
</evidence>
<dbReference type="OrthoDB" id="9778366at2"/>
<comment type="catalytic activity">
    <reaction evidence="1">
        <text>ATP + protein L-histidine = ADP + protein N-phospho-L-histidine.</text>
        <dbReference type="EC" id="2.7.13.3"/>
    </reaction>
</comment>
<dbReference type="GO" id="GO:0016020">
    <property type="term" value="C:membrane"/>
    <property type="evidence" value="ECO:0007669"/>
    <property type="project" value="InterPro"/>
</dbReference>
<keyword evidence="9" id="KW-0812">Transmembrane</keyword>
<dbReference type="GO" id="GO:0046983">
    <property type="term" value="F:protein dimerization activity"/>
    <property type="evidence" value="ECO:0007669"/>
    <property type="project" value="InterPro"/>
</dbReference>
<dbReference type="EC" id="2.7.13.3" evidence="2"/>
<keyword evidence="5" id="KW-0547">Nucleotide-binding</keyword>
<organism evidence="12 13">
    <name type="scientific">Dokdonia pacifica</name>
    <dbReference type="NCBI Taxonomy" id="1627892"/>
    <lineage>
        <taxon>Bacteria</taxon>
        <taxon>Pseudomonadati</taxon>
        <taxon>Bacteroidota</taxon>
        <taxon>Flavobacteriia</taxon>
        <taxon>Flavobacteriales</taxon>
        <taxon>Flavobacteriaceae</taxon>
        <taxon>Dokdonia</taxon>
    </lineage>
</organism>
<keyword evidence="6 12" id="KW-0418">Kinase</keyword>
<evidence type="ECO:0000256" key="5">
    <source>
        <dbReference type="ARBA" id="ARBA00022741"/>
    </source>
</evidence>
<name>A0A238ZBL4_9FLAO</name>
<sequence>MKRLLLHLLLGGTLICNSQETSIQNKVKNLKRIIHNSTGSEKLYYLDSLTKLTRYNHKLQFDSIVKQTIHYAYELDSIHLGVWQTGDLIFYYANRARNPKEGIKVFNSFEKLNLDVKNSGLLAQLYTNAGDSYFFSGELLESIPIYEKAEQYALLDRDSIKYAIVRAYKSAAYQDTGDYATASKLLIESAQVFQKAKDTSKLLDVRASLATLYSKIGFLEEAKKEREEILTLSRRMHLLNVLIPNLYNASLEQEMLGNEKVRIAYLKEAYTLVNEPDYNLGISPMIHYGLLSAYSENDSIDQAKEIYNNIQTTYITRTPIPFEDNYRSALVDYYISIQDYNKALIEATWTLDYRKSIGEIRGSYLIEEKLAHIYKMLGDIKNSYKHYITYVTLKDSVSSVQKTKALLFYQTLYETEKRDFQISEQQSEISVLDQQHKIKNQWLIFGGLSLSLGFTIIYLIHSRNFSRKEKHNQELFSQELIKTQEEQRTQMARDLHDSVGQKLTLLTKKIKSFKNNDINDLAKNTMKELRGISKSLYPTTFEHLGITNSIQSMIIEVDANTDLFFISEIDNIDDILSKQNALHLYRIIQEILNNIVKHANAKSVSILITKKTDAIKTVIKDNGIGFEFTEKIQSNSGLGMKTLLERTKIIKSKLFINSDHKGTTLELITPIS</sequence>
<evidence type="ECO:0000256" key="2">
    <source>
        <dbReference type="ARBA" id="ARBA00012438"/>
    </source>
</evidence>
<evidence type="ECO:0000256" key="3">
    <source>
        <dbReference type="ARBA" id="ARBA00022553"/>
    </source>
</evidence>
<proteinExistence type="predicted"/>
<protein>
    <recommendedName>
        <fullName evidence="2">histidine kinase</fullName>
        <ecNumber evidence="2">2.7.13.3</ecNumber>
    </recommendedName>
</protein>
<keyword evidence="13" id="KW-1185">Reference proteome</keyword>
<evidence type="ECO:0000256" key="9">
    <source>
        <dbReference type="SAM" id="Phobius"/>
    </source>
</evidence>
<dbReference type="InterPro" id="IPR011990">
    <property type="entry name" value="TPR-like_helical_dom_sf"/>
</dbReference>
<keyword evidence="9" id="KW-0472">Membrane</keyword>
<dbReference type="SUPFAM" id="SSF48452">
    <property type="entry name" value="TPR-like"/>
    <property type="match status" value="2"/>
</dbReference>
<dbReference type="AlphaFoldDB" id="A0A238ZBL4"/>
<dbReference type="PANTHER" id="PTHR24421:SF10">
    <property type="entry name" value="NITRATE_NITRITE SENSOR PROTEIN NARQ"/>
    <property type="match status" value="1"/>
</dbReference>
<feature type="domain" description="Histidine kinase/HSP90-like ATPase" evidence="10">
    <location>
        <begin position="581"/>
        <end position="669"/>
    </location>
</feature>
<dbReference type="Gene3D" id="1.25.40.10">
    <property type="entry name" value="Tetratricopeptide repeat domain"/>
    <property type="match status" value="1"/>
</dbReference>
<dbReference type="EMBL" id="FZNY01000003">
    <property type="protein sequence ID" value="SNR80915.1"/>
    <property type="molecule type" value="Genomic_DNA"/>
</dbReference>
<evidence type="ECO:0000313" key="12">
    <source>
        <dbReference type="EMBL" id="SNR80915.1"/>
    </source>
</evidence>
<evidence type="ECO:0000256" key="7">
    <source>
        <dbReference type="ARBA" id="ARBA00022840"/>
    </source>
</evidence>
<keyword evidence="7" id="KW-0067">ATP-binding</keyword>
<dbReference type="SUPFAM" id="SSF55874">
    <property type="entry name" value="ATPase domain of HSP90 chaperone/DNA topoisomerase II/histidine kinase"/>
    <property type="match status" value="1"/>
</dbReference>
<dbReference type="GO" id="GO:0005524">
    <property type="term" value="F:ATP binding"/>
    <property type="evidence" value="ECO:0007669"/>
    <property type="project" value="UniProtKB-KW"/>
</dbReference>
<keyword evidence="3" id="KW-0597">Phosphoprotein</keyword>
<dbReference type="Proteomes" id="UP000198379">
    <property type="component" value="Unassembled WGS sequence"/>
</dbReference>
<evidence type="ECO:0000256" key="1">
    <source>
        <dbReference type="ARBA" id="ARBA00000085"/>
    </source>
</evidence>
<evidence type="ECO:0000256" key="4">
    <source>
        <dbReference type="ARBA" id="ARBA00022679"/>
    </source>
</evidence>
<dbReference type="Gene3D" id="1.20.5.1930">
    <property type="match status" value="1"/>
</dbReference>
<evidence type="ECO:0000259" key="11">
    <source>
        <dbReference type="Pfam" id="PF07730"/>
    </source>
</evidence>
<gene>
    <name evidence="12" type="ORF">SAMN06265376_103108</name>
</gene>
<dbReference type="RefSeq" id="WP_089371442.1">
    <property type="nucleotide sequence ID" value="NZ_BMEP01000001.1"/>
</dbReference>
<feature type="transmembrane region" description="Helical" evidence="9">
    <location>
        <begin position="442"/>
        <end position="460"/>
    </location>
</feature>
<dbReference type="Pfam" id="PF02518">
    <property type="entry name" value="HATPase_c"/>
    <property type="match status" value="1"/>
</dbReference>
<dbReference type="Gene3D" id="3.30.565.10">
    <property type="entry name" value="Histidine kinase-like ATPase, C-terminal domain"/>
    <property type="match status" value="1"/>
</dbReference>
<evidence type="ECO:0000313" key="13">
    <source>
        <dbReference type="Proteomes" id="UP000198379"/>
    </source>
</evidence>
<keyword evidence="8" id="KW-0902">Two-component regulatory system</keyword>
<dbReference type="GO" id="GO:0000155">
    <property type="term" value="F:phosphorelay sensor kinase activity"/>
    <property type="evidence" value="ECO:0007669"/>
    <property type="project" value="InterPro"/>
</dbReference>
<evidence type="ECO:0000256" key="8">
    <source>
        <dbReference type="ARBA" id="ARBA00023012"/>
    </source>
</evidence>
<dbReference type="InterPro" id="IPR050482">
    <property type="entry name" value="Sensor_HK_TwoCompSys"/>
</dbReference>
<dbReference type="InterPro" id="IPR003594">
    <property type="entry name" value="HATPase_dom"/>
</dbReference>
<dbReference type="PANTHER" id="PTHR24421">
    <property type="entry name" value="NITRATE/NITRITE SENSOR PROTEIN NARX-RELATED"/>
    <property type="match status" value="1"/>
</dbReference>
<evidence type="ECO:0000259" key="10">
    <source>
        <dbReference type="Pfam" id="PF02518"/>
    </source>
</evidence>
<keyword evidence="4" id="KW-0808">Transferase</keyword>
<keyword evidence="9" id="KW-1133">Transmembrane helix</keyword>